<reference evidence="3" key="1">
    <citation type="submission" date="2020-06" db="EMBL/GenBank/DDBJ databases">
        <title>Unique genomic features of the anaerobic methanotrophic archaea.</title>
        <authorList>
            <person name="Chadwick G.L."/>
            <person name="Skennerton C.T."/>
            <person name="Laso-Perez R."/>
            <person name="Leu A.O."/>
            <person name="Speth D.R."/>
            <person name="Yu H."/>
            <person name="Morgan-Lang C."/>
            <person name="Hatzenpichler R."/>
            <person name="Goudeau D."/>
            <person name="Malmstrom R."/>
            <person name="Brazelton W.J."/>
            <person name="Woyke T."/>
            <person name="Hallam S.J."/>
            <person name="Tyson G.W."/>
            <person name="Wegener G."/>
            <person name="Boetius A."/>
            <person name="Orphan V."/>
        </authorList>
    </citation>
    <scope>NUCLEOTIDE SEQUENCE</scope>
</reference>
<dbReference type="EMBL" id="MT630915">
    <property type="protein sequence ID" value="QNO44135.1"/>
    <property type="molecule type" value="Genomic_DNA"/>
</dbReference>
<keyword evidence="3" id="KW-0808">Transferase</keyword>
<dbReference type="PANTHER" id="PTHR43072">
    <property type="entry name" value="N-ACETYLTRANSFERASE"/>
    <property type="match status" value="1"/>
</dbReference>
<gene>
    <name evidence="3" type="primary">ypeA</name>
    <name evidence="3" type="ORF">AHGKLJGF_00041</name>
    <name evidence="2" type="ORF">KCEIKGJI_00003</name>
</gene>
<dbReference type="InterPro" id="IPR016181">
    <property type="entry name" value="Acyl_CoA_acyltransferase"/>
</dbReference>
<dbReference type="PROSITE" id="PS51186">
    <property type="entry name" value="GNAT"/>
    <property type="match status" value="1"/>
</dbReference>
<accession>A0A7G9YQM2</accession>
<name>A0A7G9YQM2_9EURY</name>
<dbReference type="EC" id="2.3.1.-" evidence="3"/>
<dbReference type="InterPro" id="IPR000182">
    <property type="entry name" value="GNAT_dom"/>
</dbReference>
<dbReference type="SUPFAM" id="SSF55729">
    <property type="entry name" value="Acyl-CoA N-acyltransferases (Nat)"/>
    <property type="match status" value="1"/>
</dbReference>
<organism evidence="3">
    <name type="scientific">Candidatus Methanogaster sp. ANME-2c ERB4</name>
    <dbReference type="NCBI Taxonomy" id="2759911"/>
    <lineage>
        <taxon>Archaea</taxon>
        <taxon>Methanobacteriati</taxon>
        <taxon>Methanobacteriota</taxon>
        <taxon>Stenosarchaea group</taxon>
        <taxon>Methanomicrobia</taxon>
        <taxon>Methanosarcinales</taxon>
        <taxon>ANME-2 cluster</taxon>
        <taxon>Candidatus Methanogasteraceae</taxon>
        <taxon>Candidatus Methanogaster</taxon>
    </lineage>
</organism>
<dbReference type="CDD" id="cd04301">
    <property type="entry name" value="NAT_SF"/>
    <property type="match status" value="1"/>
</dbReference>
<evidence type="ECO:0000313" key="2">
    <source>
        <dbReference type="EMBL" id="QNO44135.1"/>
    </source>
</evidence>
<feature type="domain" description="N-acetyltransferase" evidence="1">
    <location>
        <begin position="2"/>
        <end position="154"/>
    </location>
</feature>
<sequence length="164" mass="18766">MVSIRPFEEGDNATMLDIEKLCPQGNGKYAMGVDKSPDAIARYKLYDDWKVLIAEEGGKVVGWVGWAVKHDPIQEEQYVYLAEVIVHPEYQRRGIATKLVMEAEKNARKTGSDHIYCYIFEPNDVSQALFGKLGYSNMGEFNLSLKVTQKRKLRHPFFVATNRF</sequence>
<dbReference type="Gene3D" id="3.40.630.30">
    <property type="match status" value="1"/>
</dbReference>
<evidence type="ECO:0000259" key="1">
    <source>
        <dbReference type="PROSITE" id="PS51186"/>
    </source>
</evidence>
<evidence type="ECO:0000313" key="3">
    <source>
        <dbReference type="EMBL" id="QNO50306.1"/>
    </source>
</evidence>
<keyword evidence="3" id="KW-0012">Acyltransferase</keyword>
<dbReference type="GO" id="GO:0016747">
    <property type="term" value="F:acyltransferase activity, transferring groups other than amino-acyl groups"/>
    <property type="evidence" value="ECO:0007669"/>
    <property type="project" value="InterPro"/>
</dbReference>
<dbReference type="AlphaFoldDB" id="A0A7G9YQM2"/>
<dbReference type="PANTHER" id="PTHR43072:SF60">
    <property type="entry name" value="L-2,4-DIAMINOBUTYRIC ACID ACETYLTRANSFERASE"/>
    <property type="match status" value="1"/>
</dbReference>
<proteinExistence type="predicted"/>
<dbReference type="Pfam" id="PF00583">
    <property type="entry name" value="Acetyltransf_1"/>
    <property type="match status" value="1"/>
</dbReference>
<protein>
    <submittedName>
        <fullName evidence="3">Acetyltransferase YpeA</fullName>
        <ecNumber evidence="3">2.3.1.-</ecNumber>
    </submittedName>
</protein>
<dbReference type="EMBL" id="MT631418">
    <property type="protein sequence ID" value="QNO50306.1"/>
    <property type="molecule type" value="Genomic_DNA"/>
</dbReference>